<feature type="region of interest" description="Disordered" evidence="5">
    <location>
        <begin position="289"/>
        <end position="324"/>
    </location>
</feature>
<dbReference type="Pfam" id="PF06886">
    <property type="entry name" value="TPX2"/>
    <property type="match status" value="2"/>
</dbReference>
<evidence type="ECO:0000313" key="7">
    <source>
        <dbReference type="EMBL" id="KAG7388193.1"/>
    </source>
</evidence>
<dbReference type="InterPro" id="IPR009675">
    <property type="entry name" value="TPX2_fam"/>
</dbReference>
<feature type="compositionally biased region" description="Acidic residues" evidence="5">
    <location>
        <begin position="146"/>
        <end position="156"/>
    </location>
</feature>
<feature type="domain" description="TPX2 C-terminal" evidence="6">
    <location>
        <begin position="667"/>
        <end position="708"/>
    </location>
</feature>
<feature type="domain" description="TPX2 C-terminal" evidence="6">
    <location>
        <begin position="724"/>
        <end position="797"/>
    </location>
</feature>
<dbReference type="PANTHER" id="PTHR14326:SF44">
    <property type="entry name" value="TARGETING PROTEIN FOR XKLP2"/>
    <property type="match status" value="1"/>
</dbReference>
<feature type="compositionally biased region" description="Basic and acidic residues" evidence="5">
    <location>
        <begin position="665"/>
        <end position="689"/>
    </location>
</feature>
<keyword evidence="4" id="KW-0206">Cytoskeleton</keyword>
<feature type="compositionally biased region" description="Low complexity" evidence="5">
    <location>
        <begin position="200"/>
        <end position="233"/>
    </location>
</feature>
<comment type="similarity">
    <text evidence="2">Belongs to the TPX2 family.</text>
</comment>
<feature type="compositionally biased region" description="Low complexity" evidence="5">
    <location>
        <begin position="181"/>
        <end position="191"/>
    </location>
</feature>
<name>A0A8T1W7R5_9STRA</name>
<feature type="region of interest" description="Disordered" evidence="5">
    <location>
        <begin position="69"/>
        <end position="102"/>
    </location>
</feature>
<feature type="region of interest" description="Disordered" evidence="5">
    <location>
        <begin position="1"/>
        <end position="53"/>
    </location>
</feature>
<feature type="compositionally biased region" description="Low complexity" evidence="5">
    <location>
        <begin position="74"/>
        <end position="99"/>
    </location>
</feature>
<evidence type="ECO:0000256" key="1">
    <source>
        <dbReference type="ARBA" id="ARBA00004245"/>
    </source>
</evidence>
<keyword evidence="8" id="KW-1185">Reference proteome</keyword>
<gene>
    <name evidence="7" type="ORF">PHYPSEUDO_012995</name>
</gene>
<dbReference type="InterPro" id="IPR027329">
    <property type="entry name" value="TPX2_C"/>
</dbReference>
<feature type="region of interest" description="Disordered" evidence="5">
    <location>
        <begin position="625"/>
        <end position="806"/>
    </location>
</feature>
<evidence type="ECO:0000256" key="2">
    <source>
        <dbReference type="ARBA" id="ARBA00005885"/>
    </source>
</evidence>
<protein>
    <recommendedName>
        <fullName evidence="6">TPX2 C-terminal domain-containing protein</fullName>
    </recommendedName>
</protein>
<evidence type="ECO:0000313" key="8">
    <source>
        <dbReference type="Proteomes" id="UP000694044"/>
    </source>
</evidence>
<comment type="subcellular location">
    <subcellularLocation>
        <location evidence="1">Cytoplasm</location>
        <location evidence="1">Cytoskeleton</location>
    </subcellularLocation>
</comment>
<evidence type="ECO:0000256" key="5">
    <source>
        <dbReference type="SAM" id="MobiDB-lite"/>
    </source>
</evidence>
<feature type="compositionally biased region" description="Basic and acidic residues" evidence="5">
    <location>
        <begin position="738"/>
        <end position="782"/>
    </location>
</feature>
<feature type="compositionally biased region" description="Low complexity" evidence="5">
    <location>
        <begin position="544"/>
        <end position="553"/>
    </location>
</feature>
<comment type="caution">
    <text evidence="7">The sequence shown here is derived from an EMBL/GenBank/DDBJ whole genome shotgun (WGS) entry which is preliminary data.</text>
</comment>
<feature type="region of interest" description="Disordered" evidence="5">
    <location>
        <begin position="386"/>
        <end position="494"/>
    </location>
</feature>
<feature type="compositionally biased region" description="Polar residues" evidence="5">
    <location>
        <begin position="465"/>
        <end position="486"/>
    </location>
</feature>
<dbReference type="OrthoDB" id="79764at2759"/>
<dbReference type="EMBL" id="JAGDFM010000065">
    <property type="protein sequence ID" value="KAG7388193.1"/>
    <property type="molecule type" value="Genomic_DNA"/>
</dbReference>
<reference evidence="7" key="1">
    <citation type="submission" date="2021-02" db="EMBL/GenBank/DDBJ databases">
        <authorList>
            <person name="Palmer J.M."/>
        </authorList>
    </citation>
    <scope>NUCLEOTIDE SEQUENCE</scope>
    <source>
        <strain evidence="7">SCRP734</strain>
    </source>
</reference>
<feature type="compositionally biased region" description="Polar residues" evidence="5">
    <location>
        <begin position="705"/>
        <end position="721"/>
    </location>
</feature>
<feature type="region of interest" description="Disordered" evidence="5">
    <location>
        <begin position="176"/>
        <end position="267"/>
    </location>
</feature>
<dbReference type="Proteomes" id="UP000694044">
    <property type="component" value="Unassembled WGS sequence"/>
</dbReference>
<feature type="compositionally biased region" description="Polar residues" evidence="5">
    <location>
        <begin position="1"/>
        <end position="10"/>
    </location>
</feature>
<feature type="compositionally biased region" description="Polar residues" evidence="5">
    <location>
        <begin position="429"/>
        <end position="438"/>
    </location>
</feature>
<evidence type="ECO:0000256" key="3">
    <source>
        <dbReference type="ARBA" id="ARBA00022490"/>
    </source>
</evidence>
<organism evidence="7 8">
    <name type="scientific">Phytophthora pseudosyringae</name>
    <dbReference type="NCBI Taxonomy" id="221518"/>
    <lineage>
        <taxon>Eukaryota</taxon>
        <taxon>Sar</taxon>
        <taxon>Stramenopiles</taxon>
        <taxon>Oomycota</taxon>
        <taxon>Peronosporomycetes</taxon>
        <taxon>Peronosporales</taxon>
        <taxon>Peronosporaceae</taxon>
        <taxon>Phytophthora</taxon>
    </lineage>
</organism>
<proteinExistence type="inferred from homology"/>
<evidence type="ECO:0000256" key="4">
    <source>
        <dbReference type="ARBA" id="ARBA00023212"/>
    </source>
</evidence>
<dbReference type="GO" id="GO:0005874">
    <property type="term" value="C:microtubule"/>
    <property type="evidence" value="ECO:0007669"/>
    <property type="project" value="InterPro"/>
</dbReference>
<dbReference type="PANTHER" id="PTHR14326">
    <property type="entry name" value="TARGETING PROTEIN FOR XKLP2"/>
    <property type="match status" value="1"/>
</dbReference>
<feature type="region of interest" description="Disordered" evidence="5">
    <location>
        <begin position="139"/>
        <end position="160"/>
    </location>
</feature>
<feature type="compositionally biased region" description="Basic residues" evidence="5">
    <location>
        <begin position="297"/>
        <end position="310"/>
    </location>
</feature>
<sequence length="806" mass="91320">MATLLDTTMEASEPEEHADNNVSLRVPQSAEPETDAPEDEDEDEDFHFNAPSYYDLKNPALERRYVNNADGYFSSPAPSAATSKASPLTGEKSSISSISEPPVAVTRTLSKSYEDAGNNHLLEGDNDEVMEEKTAAGILDTTMAGPEEEEEEDVDVETVLNRSNLLDDREESFEEVFRHYASSSQSSATSSYLLHELDTSTHSSTHGGHFSPHSSQTSSSSAALRASRMSPALVQPTVDTGVQAPRSTTGRFSAGDGGVSSKLMQPTQSYLRRLQAEQRMREQNYMEDVPVEEKPHRVTRPRSPKMHSKTRPANPKDPSRMSSTSRELLKIQEERLHLQLEKLKIREFHEKTKVQRPPTNVHQRSTKQLTIPQTPHFEVDTRVRRLHSGSDGSDSGQDKARPPIAAEKLLTRDFSLPLPPHREPRHGGLTQTPHSPQLHTATRAAHRPPPAPVSREHEKPAAPSYTRSKSGGLTQPMTPQLQTSRRAATHRRPVEVVDHDAEELAKKFHARPLNRNILEPKSYPRYSPAKSDSKARLTAPKLPPSARSVSRPSALERAASVSSEMERHRREREQRLKARQTGQATQQKSVPPAVRRPVIPETPPLKSIQRHREYQENFRRKIEAEQEEREKQHQFRANPMRVTSIPARFEGSTKPLTEVKPFELPGERYLEQARERLEQKRQEEEERLKSSGTFRAKPMPVFETDSVQVVPSTRPLTQTESPMLATKSRAVGRAAFEAAEKERHEREEAFRQQREQQERQLKEEEIKRLRRKDMIFHARPVPEGKPFQLKRDTRPLTEPISPIKHS</sequence>
<keyword evidence="3" id="KW-0963">Cytoplasm</keyword>
<evidence type="ECO:0000259" key="6">
    <source>
        <dbReference type="Pfam" id="PF06886"/>
    </source>
</evidence>
<feature type="compositionally biased region" description="Polar residues" evidence="5">
    <location>
        <begin position="237"/>
        <end position="251"/>
    </location>
</feature>
<dbReference type="AlphaFoldDB" id="A0A8T1W7R5"/>
<dbReference type="GO" id="GO:0005819">
    <property type="term" value="C:spindle"/>
    <property type="evidence" value="ECO:0007669"/>
    <property type="project" value="InterPro"/>
</dbReference>
<feature type="compositionally biased region" description="Acidic residues" evidence="5">
    <location>
        <begin position="32"/>
        <end position="45"/>
    </location>
</feature>
<feature type="compositionally biased region" description="Polar residues" evidence="5">
    <location>
        <begin position="580"/>
        <end position="589"/>
    </location>
</feature>
<dbReference type="GO" id="GO:0060236">
    <property type="term" value="P:regulation of mitotic spindle organization"/>
    <property type="evidence" value="ECO:0007669"/>
    <property type="project" value="InterPro"/>
</dbReference>
<accession>A0A8T1W7R5</accession>
<feature type="region of interest" description="Disordered" evidence="5">
    <location>
        <begin position="507"/>
        <end position="613"/>
    </location>
</feature>
<feature type="compositionally biased region" description="Basic and acidic residues" evidence="5">
    <location>
        <begin position="564"/>
        <end position="576"/>
    </location>
</feature>